<dbReference type="Pfam" id="PF00004">
    <property type="entry name" value="AAA"/>
    <property type="match status" value="1"/>
</dbReference>
<dbReference type="SUPFAM" id="SSF52540">
    <property type="entry name" value="P-loop containing nucleoside triphosphate hydrolases"/>
    <property type="match status" value="2"/>
</dbReference>
<feature type="domain" description="ATPase AAA-type core" evidence="2">
    <location>
        <begin position="59"/>
        <end position="115"/>
    </location>
</feature>
<feature type="region of interest" description="Disordered" evidence="1">
    <location>
        <begin position="561"/>
        <end position="666"/>
    </location>
</feature>
<protein>
    <submittedName>
        <fullName evidence="4">Mitochondrial chaperone BCS1-B</fullName>
    </submittedName>
</protein>
<accession>A0A3L6QP11</accession>
<dbReference type="AlphaFoldDB" id="A0A3L6QP11"/>
<organism evidence="4 5">
    <name type="scientific">Panicum miliaceum</name>
    <name type="common">Proso millet</name>
    <name type="synonym">Broomcorn millet</name>
    <dbReference type="NCBI Taxonomy" id="4540"/>
    <lineage>
        <taxon>Eukaryota</taxon>
        <taxon>Viridiplantae</taxon>
        <taxon>Streptophyta</taxon>
        <taxon>Embryophyta</taxon>
        <taxon>Tracheophyta</taxon>
        <taxon>Spermatophyta</taxon>
        <taxon>Magnoliopsida</taxon>
        <taxon>Liliopsida</taxon>
        <taxon>Poales</taxon>
        <taxon>Poaceae</taxon>
        <taxon>PACMAD clade</taxon>
        <taxon>Panicoideae</taxon>
        <taxon>Panicodae</taxon>
        <taxon>Paniceae</taxon>
        <taxon>Panicinae</taxon>
        <taxon>Panicum</taxon>
        <taxon>Panicum sect. Panicum</taxon>
    </lineage>
</organism>
<feature type="compositionally biased region" description="Basic and acidic residues" evidence="1">
    <location>
        <begin position="354"/>
        <end position="366"/>
    </location>
</feature>
<dbReference type="PANTHER" id="PTHR23070">
    <property type="entry name" value="BCS1 AAA-TYPE ATPASE"/>
    <property type="match status" value="1"/>
</dbReference>
<evidence type="ECO:0000259" key="3">
    <source>
        <dbReference type="Pfam" id="PF25568"/>
    </source>
</evidence>
<feature type="domain" description="AAA+ ATPase At3g28540-like C-terminal" evidence="3">
    <location>
        <begin position="493"/>
        <end position="565"/>
    </location>
</feature>
<evidence type="ECO:0000256" key="1">
    <source>
        <dbReference type="SAM" id="MobiDB-lite"/>
    </source>
</evidence>
<dbReference type="InterPro" id="IPR050747">
    <property type="entry name" value="Mitochondrial_chaperone_BCS1"/>
</dbReference>
<feature type="compositionally biased region" description="Basic and acidic residues" evidence="1">
    <location>
        <begin position="561"/>
        <end position="575"/>
    </location>
</feature>
<dbReference type="InterPro" id="IPR003959">
    <property type="entry name" value="ATPase_AAA_core"/>
</dbReference>
<dbReference type="InterPro" id="IPR058017">
    <property type="entry name" value="At3g28540-like_C"/>
</dbReference>
<feature type="compositionally biased region" description="Acidic residues" evidence="1">
    <location>
        <begin position="315"/>
        <end position="329"/>
    </location>
</feature>
<evidence type="ECO:0000313" key="5">
    <source>
        <dbReference type="Proteomes" id="UP000275267"/>
    </source>
</evidence>
<dbReference type="Gene3D" id="6.10.280.40">
    <property type="match status" value="1"/>
</dbReference>
<evidence type="ECO:0000259" key="2">
    <source>
        <dbReference type="Pfam" id="PF00004"/>
    </source>
</evidence>
<dbReference type="OrthoDB" id="10251412at2759"/>
<keyword evidence="5" id="KW-1185">Reference proteome</keyword>
<dbReference type="EMBL" id="PQIB02000011">
    <property type="protein sequence ID" value="RLM85238.1"/>
    <property type="molecule type" value="Genomic_DNA"/>
</dbReference>
<dbReference type="Gene3D" id="3.40.50.300">
    <property type="entry name" value="P-loop containing nucleotide triphosphate hydrolases"/>
    <property type="match status" value="2"/>
</dbReference>
<feature type="compositionally biased region" description="Basic and acidic residues" evidence="1">
    <location>
        <begin position="612"/>
        <end position="622"/>
    </location>
</feature>
<feature type="region of interest" description="Disordered" evidence="1">
    <location>
        <begin position="301"/>
        <end position="389"/>
    </location>
</feature>
<reference evidence="5" key="1">
    <citation type="journal article" date="2019" name="Nat. Commun.">
        <title>The genome of broomcorn millet.</title>
        <authorList>
            <person name="Zou C."/>
            <person name="Miki D."/>
            <person name="Li D."/>
            <person name="Tang Q."/>
            <person name="Xiao L."/>
            <person name="Rajput S."/>
            <person name="Deng P."/>
            <person name="Jia W."/>
            <person name="Huang R."/>
            <person name="Zhang M."/>
            <person name="Sun Y."/>
            <person name="Hu J."/>
            <person name="Fu X."/>
            <person name="Schnable P.S."/>
            <person name="Li F."/>
            <person name="Zhang H."/>
            <person name="Feng B."/>
            <person name="Zhu X."/>
            <person name="Liu R."/>
            <person name="Schnable J.C."/>
            <person name="Zhu J.-K."/>
            <person name="Zhang H."/>
        </authorList>
    </citation>
    <scope>NUCLEOTIDE SEQUENCE [LARGE SCALE GENOMIC DNA]</scope>
</reference>
<name>A0A3L6QP11_PANMI</name>
<proteinExistence type="predicted"/>
<gene>
    <name evidence="4" type="ORF">C2845_PM04G05020</name>
</gene>
<dbReference type="Pfam" id="PF25568">
    <property type="entry name" value="AAA_lid_At3g28540"/>
    <property type="match status" value="1"/>
</dbReference>
<dbReference type="InterPro" id="IPR027417">
    <property type="entry name" value="P-loop_NTPase"/>
</dbReference>
<dbReference type="GO" id="GO:0005524">
    <property type="term" value="F:ATP binding"/>
    <property type="evidence" value="ECO:0007669"/>
    <property type="project" value="InterPro"/>
</dbReference>
<feature type="compositionally biased region" description="Low complexity" evidence="1">
    <location>
        <begin position="626"/>
        <end position="637"/>
    </location>
</feature>
<dbReference type="GO" id="GO:0016887">
    <property type="term" value="F:ATP hydrolysis activity"/>
    <property type="evidence" value="ECO:0007669"/>
    <property type="project" value="InterPro"/>
</dbReference>
<comment type="caution">
    <text evidence="4">The sequence shown here is derived from an EMBL/GenBank/DDBJ whole genome shotgun (WGS) entry which is preliminary data.</text>
</comment>
<dbReference type="STRING" id="4540.A0A3L6QP11"/>
<dbReference type="Proteomes" id="UP000275267">
    <property type="component" value="Unassembled WGS sequence"/>
</dbReference>
<feature type="compositionally biased region" description="Low complexity" evidence="1">
    <location>
        <begin position="652"/>
        <end position="664"/>
    </location>
</feature>
<sequence>MPASSSSKVWSYIDFEHPTTFDTLAMHPEKKREIMDDLDDFRSSREYYRRIGKAWKRGYLLYGPPGTGKSSMIAAMANYLNYDIYDIELTMVPTNNDLRKLFIETKGKSIIVIEDQELRVPLVRLQAPASSARTSSPDSASPSRRALMAIGGNGDDADVAIIAASSSASTSKGKGVSRASAAAKGKGIARESTNGVVIASRSTSTMTNIANEVVCEDAVSPIYNVLRFADQQKNATTSGFLEKMTRAVKEIGTNLSDRGHKDLLDSWRQIIYTRLNYLLNNTLMVADNPIMDWLCNSRSESVPTLDDGKKRRLEFEEEEEEDIADDVESDSMQGSQPYVELGDNNSDDGGAGNGHDDDGDIGRDCGEECADGGPNNDDGAENTKKAPLRPRSKRLKKISCLYPSEKKNLVEDIDCSLDLTGHRSGGSSAGAGAANPLAQLASAKRRRTSEMTLSGLLNFIDGIWSAHSGERIIVDPALVRRGRMDMRVEMSYCCFEAFQTLAKNYLGVDAHPLFGAVEELLRVVEITPADVAECLMMSRRTERGADVCLRRLIDELKKRAQEKEEMDMKKAEKEAAASAAAGADAKEANGGGEDMVKGRRMVNPRTIRGLRKATEEGDDKVATKPNGNDAMAADAGAIELSDDDSSSDHGTASPSASASPSLALGTGMPCLHRRIRGRRHCWGWGLCLLRHGDAGTGSSKVHQEHGWARRRGRLHTLRGTVASRQEMATGKGSTATARRCSGHSAAAAAECQLHLPPTPPARHVSHRLAAFEEAGKEGEAVPAVRSG</sequence>
<evidence type="ECO:0000313" key="4">
    <source>
        <dbReference type="EMBL" id="RLM85238.1"/>
    </source>
</evidence>